<dbReference type="RefSeq" id="WP_390199248.1">
    <property type="nucleotide sequence ID" value="NZ_JBHSDV010000003.1"/>
</dbReference>
<gene>
    <name evidence="3" type="primary">pseG</name>
    <name evidence="3" type="ORF">ACFOZ1_10910</name>
</gene>
<evidence type="ECO:0000256" key="1">
    <source>
        <dbReference type="ARBA" id="ARBA00023136"/>
    </source>
</evidence>
<proteinExistence type="predicted"/>
<protein>
    <submittedName>
        <fullName evidence="3">UDP-2,4-diacetamido-2,4, 6-trideoxy-beta-L-altropyranose hydrolase</fullName>
        <ecNumber evidence="3">3.6.1.57</ecNumber>
    </submittedName>
</protein>
<reference evidence="4" key="1">
    <citation type="journal article" date="2019" name="Int. J. Syst. Evol. Microbiol.">
        <title>The Global Catalogue of Microorganisms (GCM) 10K type strain sequencing project: providing services to taxonomists for standard genome sequencing and annotation.</title>
        <authorList>
            <consortium name="The Broad Institute Genomics Platform"/>
            <consortium name="The Broad Institute Genome Sequencing Center for Infectious Disease"/>
            <person name="Wu L."/>
            <person name="Ma J."/>
        </authorList>
    </citation>
    <scope>NUCLEOTIDE SEQUENCE [LARGE SCALE GENOMIC DNA]</scope>
    <source>
        <strain evidence="4">KACC 14058</strain>
    </source>
</reference>
<dbReference type="GO" id="GO:0016787">
    <property type="term" value="F:hydrolase activity"/>
    <property type="evidence" value="ECO:0007669"/>
    <property type="project" value="UniProtKB-KW"/>
</dbReference>
<dbReference type="PANTHER" id="PTHR21015:SF22">
    <property type="entry name" value="GLYCOSYLTRANSFERASE"/>
    <property type="match status" value="1"/>
</dbReference>
<keyword evidence="3" id="KW-0378">Hydrolase</keyword>
<dbReference type="Pfam" id="PF04101">
    <property type="entry name" value="Glyco_tran_28_C"/>
    <property type="match status" value="1"/>
</dbReference>
<dbReference type="PANTHER" id="PTHR21015">
    <property type="entry name" value="UDP-N-ACETYLGLUCOSAMINE--N-ACETYLMURAMYL-(PENTAPEPTIDE) PYROPHOSPHORYL-UNDECAPRENOL N-ACETYLGLUCOSAMINE TRANSFERASE 1"/>
    <property type="match status" value="1"/>
</dbReference>
<dbReference type="Proteomes" id="UP001595880">
    <property type="component" value="Unassembled WGS sequence"/>
</dbReference>
<keyword evidence="4" id="KW-1185">Reference proteome</keyword>
<dbReference type="NCBIfam" id="TIGR03590">
    <property type="entry name" value="PseG"/>
    <property type="match status" value="1"/>
</dbReference>
<accession>A0ABV8VUW6</accession>
<dbReference type="EC" id="3.6.1.57" evidence="3"/>
<feature type="domain" description="Glycosyl transferase family 28 C-terminal" evidence="2">
    <location>
        <begin position="180"/>
        <end position="319"/>
    </location>
</feature>
<sequence>MRTIVVVIRVDASVTIGTGHVMRCLVLADDLSEHGVDVLFICRKTKGNLISIMESKGYKVKTVGLDIEARETIAILQTIVSIDLLIIDHYGIDEQWEKRVRPYVKKLMVIDDLANRPHCCDLLLDQNELPNKEERYAHLVPTTTEKLLGLHYLLLRKEFRDFPGRKKSVHSISNVLVSFGGSDPTNETMKVMQAIHRLDVSIVVVVGSSYPYYQQLVQQYLEWDKIIILKQTSNMAEWMRKADIAIGAGGTSTWERVYMELPTITIDIADNQTEILRHTSKLGIISHMGKSDEVTTTAIANRITEMQRDKEIVNKLMRNMKEIKKQINPNGVCEHILNSI</sequence>
<dbReference type="InterPro" id="IPR007235">
    <property type="entry name" value="Glyco_trans_28_C"/>
</dbReference>
<evidence type="ECO:0000313" key="3">
    <source>
        <dbReference type="EMBL" id="MFC4388311.1"/>
    </source>
</evidence>
<dbReference type="Gene3D" id="3.40.50.2000">
    <property type="entry name" value="Glycogen Phosphorylase B"/>
    <property type="match status" value="1"/>
</dbReference>
<keyword evidence="1" id="KW-0472">Membrane</keyword>
<evidence type="ECO:0000313" key="4">
    <source>
        <dbReference type="Proteomes" id="UP001595880"/>
    </source>
</evidence>
<evidence type="ECO:0000259" key="2">
    <source>
        <dbReference type="Pfam" id="PF04101"/>
    </source>
</evidence>
<comment type="caution">
    <text evidence="3">The sequence shown here is derived from an EMBL/GenBank/DDBJ whole genome shotgun (WGS) entry which is preliminary data.</text>
</comment>
<dbReference type="Gene3D" id="3.40.50.11190">
    <property type="match status" value="1"/>
</dbReference>
<name>A0ABV8VUW6_9BACI</name>
<dbReference type="InterPro" id="IPR020023">
    <property type="entry name" value="PseG"/>
</dbReference>
<dbReference type="EMBL" id="JBHSDV010000003">
    <property type="protein sequence ID" value="MFC4388311.1"/>
    <property type="molecule type" value="Genomic_DNA"/>
</dbReference>
<organism evidence="3 4">
    <name type="scientific">Gracilibacillus marinus</name>
    <dbReference type="NCBI Taxonomy" id="630535"/>
    <lineage>
        <taxon>Bacteria</taxon>
        <taxon>Bacillati</taxon>
        <taxon>Bacillota</taxon>
        <taxon>Bacilli</taxon>
        <taxon>Bacillales</taxon>
        <taxon>Bacillaceae</taxon>
        <taxon>Gracilibacillus</taxon>
    </lineage>
</organism>
<dbReference type="SUPFAM" id="SSF53756">
    <property type="entry name" value="UDP-Glycosyltransferase/glycogen phosphorylase"/>
    <property type="match status" value="1"/>
</dbReference>